<accession>A0A2K8UI84</accession>
<keyword evidence="1" id="KW-0472">Membrane</keyword>
<dbReference type="EMBL" id="CP020371">
    <property type="protein sequence ID" value="AUB85293.1"/>
    <property type="molecule type" value="Genomic_DNA"/>
</dbReference>
<reference evidence="2 3" key="1">
    <citation type="submission" date="2017-03" db="EMBL/GenBank/DDBJ databases">
        <title>Complete genome sequence of Candidatus 'Thiodictyon syntrophicum' sp. nov. strain Cad16T, a photolithoautotroph purple sulfur bacterium isolated from an alpine meromictic lake.</title>
        <authorList>
            <person name="Luedin S.M."/>
            <person name="Pothier J.F."/>
            <person name="Danza F."/>
            <person name="Storelli N."/>
            <person name="Wittwer M."/>
            <person name="Tonolla M."/>
        </authorList>
    </citation>
    <scope>NUCLEOTIDE SEQUENCE [LARGE SCALE GENOMIC DNA]</scope>
    <source>
        <strain evidence="2 3">Cad16T</strain>
        <plasmid evidence="3">Plasmid pts417</plasmid>
    </source>
</reference>
<feature type="transmembrane region" description="Helical" evidence="1">
    <location>
        <begin position="53"/>
        <end position="72"/>
    </location>
</feature>
<gene>
    <name evidence="2" type="ORF">THSYN_30790</name>
</gene>
<evidence type="ECO:0000313" key="3">
    <source>
        <dbReference type="Proteomes" id="UP000232638"/>
    </source>
</evidence>
<protein>
    <submittedName>
        <fullName evidence="2">Uncharacterized protein</fullName>
    </submittedName>
</protein>
<geneLocation type="plasmid" evidence="3">
    <name>pts417</name>
</geneLocation>
<dbReference type="Proteomes" id="UP000232638">
    <property type="component" value="Plasmid pTs417"/>
</dbReference>
<organism evidence="2 3">
    <name type="scientific">Candidatus Thiodictyon syntrophicum</name>
    <dbReference type="NCBI Taxonomy" id="1166950"/>
    <lineage>
        <taxon>Bacteria</taxon>
        <taxon>Pseudomonadati</taxon>
        <taxon>Pseudomonadota</taxon>
        <taxon>Gammaproteobacteria</taxon>
        <taxon>Chromatiales</taxon>
        <taxon>Chromatiaceae</taxon>
        <taxon>Thiodictyon</taxon>
    </lineage>
</organism>
<keyword evidence="1" id="KW-1133">Transmembrane helix</keyword>
<evidence type="ECO:0000313" key="2">
    <source>
        <dbReference type="EMBL" id="AUB85293.1"/>
    </source>
</evidence>
<dbReference type="AlphaFoldDB" id="A0A2K8UI84"/>
<keyword evidence="2" id="KW-0614">Plasmid</keyword>
<feature type="transmembrane region" description="Helical" evidence="1">
    <location>
        <begin position="123"/>
        <end position="140"/>
    </location>
</feature>
<feature type="transmembrane region" description="Helical" evidence="1">
    <location>
        <begin position="21"/>
        <end position="41"/>
    </location>
</feature>
<keyword evidence="3" id="KW-1185">Reference proteome</keyword>
<sequence>MSVNMATDRSSSIMHVLKAGAVYFALVFGTGFVLGIIRTLWVVPLLGVRTAELVEALFMLVAIVLAAGWISRRVGTASGESSRVAVGMIALALLLAAEVTMGITLRGLSPVEVFTKHDPVSGTVYYALLGVFAAMPWLLWKGGSRGGTTDSPRFPLRH</sequence>
<name>A0A2K8UI84_9GAMM</name>
<keyword evidence="1" id="KW-0812">Transmembrane</keyword>
<evidence type="ECO:0000256" key="1">
    <source>
        <dbReference type="SAM" id="Phobius"/>
    </source>
</evidence>
<dbReference type="KEGG" id="tsy:THSYN_30790"/>
<feature type="transmembrane region" description="Helical" evidence="1">
    <location>
        <begin position="84"/>
        <end position="103"/>
    </location>
</feature>
<proteinExistence type="predicted"/>